<evidence type="ECO:0000313" key="3">
    <source>
        <dbReference type="EMBL" id="KEZ42147.1"/>
    </source>
</evidence>
<organism evidence="3 4">
    <name type="scientific">Pseudallescheria apiosperma</name>
    <name type="common">Scedosporium apiospermum</name>
    <dbReference type="NCBI Taxonomy" id="563466"/>
    <lineage>
        <taxon>Eukaryota</taxon>
        <taxon>Fungi</taxon>
        <taxon>Dikarya</taxon>
        <taxon>Ascomycota</taxon>
        <taxon>Pezizomycotina</taxon>
        <taxon>Sordariomycetes</taxon>
        <taxon>Hypocreomycetidae</taxon>
        <taxon>Microascales</taxon>
        <taxon>Microascaceae</taxon>
        <taxon>Scedosporium</taxon>
    </lineage>
</organism>
<keyword evidence="4" id="KW-1185">Reference proteome</keyword>
<reference evidence="3 4" key="1">
    <citation type="journal article" date="2014" name="Genome Announc.">
        <title>Draft genome sequence of the pathogenic fungus Scedosporium apiospermum.</title>
        <authorList>
            <person name="Vandeputte P."/>
            <person name="Ghamrawi S."/>
            <person name="Rechenmann M."/>
            <person name="Iltis A."/>
            <person name="Giraud S."/>
            <person name="Fleury M."/>
            <person name="Thornton C."/>
            <person name="Delhaes L."/>
            <person name="Meyer W."/>
            <person name="Papon N."/>
            <person name="Bouchara J.P."/>
        </authorList>
    </citation>
    <scope>NUCLEOTIDE SEQUENCE [LARGE SCALE GENOMIC DNA]</scope>
    <source>
        <strain evidence="3 4">IHEM 14462</strain>
    </source>
</reference>
<feature type="compositionally biased region" description="Pro residues" evidence="1">
    <location>
        <begin position="195"/>
        <end position="225"/>
    </location>
</feature>
<keyword evidence="2" id="KW-0732">Signal</keyword>
<dbReference type="AlphaFoldDB" id="A0A084G485"/>
<sequence>MMFSFSQLLALALTGYVAAAPSHLTRRAGRVVIGYRTVNKIEANELNEYRTFVDLGGFQDEKAQTGLGKYLSPSPGEWDVGIDNSYCIAWADADKYDAVSKVWIPEDHWWPSSEKAMKDYIASLGIESRLSLRYSEIFGKPGLLQMMVPLELYEQYDNGIGIEVQCFDTLDQLRQVENGRVDYTRGDIQNRGPAQPAPPNPAPPNPAPPNPVPPAPPAAPKPPHV</sequence>
<dbReference type="HOGENOM" id="CLU_1230525_0_0_1"/>
<dbReference type="OMA" id="YDDWHEN"/>
<dbReference type="OrthoDB" id="4540223at2759"/>
<name>A0A084G485_PSEDA</name>
<feature type="region of interest" description="Disordered" evidence="1">
    <location>
        <begin position="184"/>
        <end position="225"/>
    </location>
</feature>
<evidence type="ECO:0000256" key="1">
    <source>
        <dbReference type="SAM" id="MobiDB-lite"/>
    </source>
</evidence>
<gene>
    <name evidence="3" type="ORF">SAPIO_CDS6198</name>
</gene>
<dbReference type="InterPro" id="IPR045564">
    <property type="entry name" value="DUF5910"/>
</dbReference>
<feature type="signal peptide" evidence="2">
    <location>
        <begin position="1"/>
        <end position="19"/>
    </location>
</feature>
<protein>
    <submittedName>
        <fullName evidence="3">Uncharacterized protein</fullName>
    </submittedName>
</protein>
<dbReference type="Proteomes" id="UP000028545">
    <property type="component" value="Unassembled WGS sequence"/>
</dbReference>
<dbReference type="RefSeq" id="XP_016641946.1">
    <property type="nucleotide sequence ID" value="XM_016788365.1"/>
</dbReference>
<dbReference type="VEuPathDB" id="FungiDB:SAPIO_CDS6198"/>
<evidence type="ECO:0000256" key="2">
    <source>
        <dbReference type="SAM" id="SignalP"/>
    </source>
</evidence>
<dbReference type="GeneID" id="27725270"/>
<dbReference type="Pfam" id="PF19287">
    <property type="entry name" value="DUF5910"/>
    <property type="match status" value="1"/>
</dbReference>
<dbReference type="KEGG" id="sapo:SAPIO_CDS6198"/>
<dbReference type="EMBL" id="JOWA01000101">
    <property type="protein sequence ID" value="KEZ42147.1"/>
    <property type="molecule type" value="Genomic_DNA"/>
</dbReference>
<evidence type="ECO:0000313" key="4">
    <source>
        <dbReference type="Proteomes" id="UP000028545"/>
    </source>
</evidence>
<comment type="caution">
    <text evidence="3">The sequence shown here is derived from an EMBL/GenBank/DDBJ whole genome shotgun (WGS) entry which is preliminary data.</text>
</comment>
<feature type="chain" id="PRO_5001775251" evidence="2">
    <location>
        <begin position="20"/>
        <end position="225"/>
    </location>
</feature>
<accession>A0A084G485</accession>
<proteinExistence type="predicted"/>